<dbReference type="AlphaFoldDB" id="A0A172Z9M1"/>
<protein>
    <recommendedName>
        <fullName evidence="4">Sel1 repeat family protein</fullName>
    </recommendedName>
</protein>
<organism evidence="2 3">
    <name type="scientific">Pseudomonas antarctica</name>
    <dbReference type="NCBI Taxonomy" id="219572"/>
    <lineage>
        <taxon>Bacteria</taxon>
        <taxon>Pseudomonadati</taxon>
        <taxon>Pseudomonadota</taxon>
        <taxon>Gammaproteobacteria</taxon>
        <taxon>Pseudomonadales</taxon>
        <taxon>Pseudomonadaceae</taxon>
        <taxon>Pseudomonas</taxon>
    </lineage>
</organism>
<accession>A0A172Z9M1</accession>
<dbReference type="PANTHER" id="PTHR11102">
    <property type="entry name" value="SEL-1-LIKE PROTEIN"/>
    <property type="match status" value="1"/>
</dbReference>
<sequence length="292" mass="32591" precursor="true">MTSYPRWLLYVTLGFTSLTAHAVQADDALPFTVEAADGYEQEIALTKKAEEGDISAAFNLGYTYYIRQDYPGAIRWYGMAAELGNDRAAFEIAIIYRDGLLGEPDHKKMIKYLRLATKHGLDLAKMELAASYLKGTGVKQDVKSAMYFYEMAAENGNAEAQFALSKLYWSADRGVEDSFALAGGQLDEWDARYSSDDRKAGYWLCQSAQHNYAPAQYALSYAYGFGQGDIPLDQKQRQLWLRKAAANGSEEAQKQIAYSSVAWYTAAERWVKELFETTPEPTCPNDAGVLKG</sequence>
<gene>
    <name evidence="2" type="ORF">A7J50_5889</name>
</gene>
<reference evidence="2 3" key="1">
    <citation type="submission" date="2016-05" db="EMBL/GenBank/DDBJ databases">
        <title>Complete genome sequence of Pseudomonas antarctica PAMC 27494.</title>
        <authorList>
            <person name="Lee J."/>
        </authorList>
    </citation>
    <scope>NUCLEOTIDE SEQUENCE [LARGE SCALE GENOMIC DNA]</scope>
    <source>
        <strain evidence="2 3">PAMC 27494</strain>
        <plasmid evidence="3">Plasmid pp27494_1</plasmid>
    </source>
</reference>
<dbReference type="InterPro" id="IPR011990">
    <property type="entry name" value="TPR-like_helical_dom_sf"/>
</dbReference>
<dbReference type="EMBL" id="CP015601">
    <property type="protein sequence ID" value="ANF89215.1"/>
    <property type="molecule type" value="Genomic_DNA"/>
</dbReference>
<dbReference type="Proteomes" id="UP000077829">
    <property type="component" value="Plasmid pP27494_1"/>
</dbReference>
<dbReference type="InterPro" id="IPR006597">
    <property type="entry name" value="Sel1-like"/>
</dbReference>
<name>A0A172Z9M1_9PSED</name>
<keyword evidence="2" id="KW-0614">Plasmid</keyword>
<dbReference type="SUPFAM" id="SSF81901">
    <property type="entry name" value="HCP-like"/>
    <property type="match status" value="2"/>
</dbReference>
<dbReference type="Pfam" id="PF08238">
    <property type="entry name" value="Sel1"/>
    <property type="match status" value="5"/>
</dbReference>
<feature type="signal peptide" evidence="1">
    <location>
        <begin position="1"/>
        <end position="22"/>
    </location>
</feature>
<dbReference type="PATRIC" id="fig|219572.3.peg.6040"/>
<dbReference type="RefSeq" id="WP_064455047.1">
    <property type="nucleotide sequence ID" value="NZ_CP015601.1"/>
</dbReference>
<dbReference type="SMART" id="SM00671">
    <property type="entry name" value="SEL1"/>
    <property type="match status" value="4"/>
</dbReference>
<dbReference type="PANTHER" id="PTHR11102:SF160">
    <property type="entry name" value="ERAD-ASSOCIATED E3 UBIQUITIN-PROTEIN LIGASE COMPONENT HRD3"/>
    <property type="match status" value="1"/>
</dbReference>
<evidence type="ECO:0000256" key="1">
    <source>
        <dbReference type="SAM" id="SignalP"/>
    </source>
</evidence>
<dbReference type="KEGG" id="panr:A7J50_5889"/>
<evidence type="ECO:0000313" key="3">
    <source>
        <dbReference type="Proteomes" id="UP000077829"/>
    </source>
</evidence>
<evidence type="ECO:0008006" key="4">
    <source>
        <dbReference type="Google" id="ProtNLM"/>
    </source>
</evidence>
<proteinExistence type="predicted"/>
<keyword evidence="1" id="KW-0732">Signal</keyword>
<geneLocation type="plasmid" evidence="3">
    <name>pp27494_1</name>
</geneLocation>
<dbReference type="InterPro" id="IPR050767">
    <property type="entry name" value="Sel1_AlgK"/>
</dbReference>
<dbReference type="Gene3D" id="1.25.40.10">
    <property type="entry name" value="Tetratricopeptide repeat domain"/>
    <property type="match status" value="2"/>
</dbReference>
<evidence type="ECO:0000313" key="2">
    <source>
        <dbReference type="EMBL" id="ANF89215.1"/>
    </source>
</evidence>
<feature type="chain" id="PRO_5008005651" description="Sel1 repeat family protein" evidence="1">
    <location>
        <begin position="23"/>
        <end position="292"/>
    </location>
</feature>